<dbReference type="Proteomes" id="UP000806528">
    <property type="component" value="Unassembled WGS sequence"/>
</dbReference>
<reference evidence="4 5" key="1">
    <citation type="submission" date="2020-09" db="EMBL/GenBank/DDBJ databases">
        <title>Diversity and distribution of actinomycetes associated with coral in the coast of Hainan.</title>
        <authorList>
            <person name="Li F."/>
        </authorList>
    </citation>
    <scope>NUCLEOTIDE SEQUENCE [LARGE SCALE GENOMIC DNA]</scope>
    <source>
        <strain evidence="4 5">HNM0947</strain>
    </source>
</reference>
<organism evidence="4 5">
    <name type="scientific">Nocardiopsis coralli</name>
    <dbReference type="NCBI Taxonomy" id="2772213"/>
    <lineage>
        <taxon>Bacteria</taxon>
        <taxon>Bacillati</taxon>
        <taxon>Actinomycetota</taxon>
        <taxon>Actinomycetes</taxon>
        <taxon>Streptosporangiales</taxon>
        <taxon>Nocardiopsidaceae</taxon>
        <taxon>Nocardiopsis</taxon>
    </lineage>
</organism>
<protein>
    <submittedName>
        <fullName evidence="4">Cytochrome P450</fullName>
    </submittedName>
</protein>
<evidence type="ECO:0000256" key="2">
    <source>
        <dbReference type="RuleBase" id="RU000461"/>
    </source>
</evidence>
<proteinExistence type="inferred from homology"/>
<comment type="caution">
    <text evidence="4">The sequence shown here is derived from an EMBL/GenBank/DDBJ whole genome shotgun (WGS) entry which is preliminary data.</text>
</comment>
<dbReference type="InterPro" id="IPR036396">
    <property type="entry name" value="Cyt_P450_sf"/>
</dbReference>
<dbReference type="SUPFAM" id="SSF48264">
    <property type="entry name" value="Cytochrome P450"/>
    <property type="match status" value="1"/>
</dbReference>
<dbReference type="PANTHER" id="PTHR46696:SF1">
    <property type="entry name" value="CYTOCHROME P450 YJIB-RELATED"/>
    <property type="match status" value="1"/>
</dbReference>
<accession>A0ABR9P077</accession>
<dbReference type="PRINTS" id="PR00385">
    <property type="entry name" value="P450"/>
</dbReference>
<evidence type="ECO:0000256" key="1">
    <source>
        <dbReference type="ARBA" id="ARBA00010617"/>
    </source>
</evidence>
<keyword evidence="2" id="KW-0479">Metal-binding</keyword>
<gene>
    <name evidence="4" type="ORF">IDM40_00730</name>
</gene>
<dbReference type="RefSeq" id="WP_193119892.1">
    <property type="nucleotide sequence ID" value="NZ_JADBGI010000001.1"/>
</dbReference>
<keyword evidence="5" id="KW-1185">Reference proteome</keyword>
<keyword evidence="2" id="KW-0349">Heme</keyword>
<dbReference type="PRINTS" id="PR00359">
    <property type="entry name" value="BP450"/>
</dbReference>
<dbReference type="InterPro" id="IPR001128">
    <property type="entry name" value="Cyt_P450"/>
</dbReference>
<dbReference type="InterPro" id="IPR002397">
    <property type="entry name" value="Cyt_P450_B"/>
</dbReference>
<comment type="similarity">
    <text evidence="1 2">Belongs to the cytochrome P450 family.</text>
</comment>
<dbReference type="InterPro" id="IPR017972">
    <property type="entry name" value="Cyt_P450_CS"/>
</dbReference>
<dbReference type="PROSITE" id="PS00086">
    <property type="entry name" value="CYTOCHROME_P450"/>
    <property type="match status" value="1"/>
</dbReference>
<keyword evidence="2" id="KW-0560">Oxidoreductase</keyword>
<keyword evidence="2" id="KW-0408">Iron</keyword>
<dbReference type="Pfam" id="PF00067">
    <property type="entry name" value="p450"/>
    <property type="match status" value="1"/>
</dbReference>
<evidence type="ECO:0000313" key="4">
    <source>
        <dbReference type="EMBL" id="MBE2997231.1"/>
    </source>
</evidence>
<feature type="region of interest" description="Disordered" evidence="3">
    <location>
        <begin position="1"/>
        <end position="25"/>
    </location>
</feature>
<dbReference type="EMBL" id="JADBGI010000001">
    <property type="protein sequence ID" value="MBE2997231.1"/>
    <property type="molecule type" value="Genomic_DNA"/>
</dbReference>
<dbReference type="PANTHER" id="PTHR46696">
    <property type="entry name" value="P450, PUTATIVE (EUROFUNG)-RELATED"/>
    <property type="match status" value="1"/>
</dbReference>
<evidence type="ECO:0000256" key="3">
    <source>
        <dbReference type="SAM" id="MobiDB-lite"/>
    </source>
</evidence>
<keyword evidence="2" id="KW-0503">Monooxygenase</keyword>
<name>A0ABR9P077_9ACTN</name>
<dbReference type="Gene3D" id="1.10.630.10">
    <property type="entry name" value="Cytochrome P450"/>
    <property type="match status" value="1"/>
</dbReference>
<sequence length="398" mass="43626">MTENAYAPRFPEVRENPYDPPSSYRLGRGGPYRTALSYGGHAWMVTDLETARAVLADVRFSSDSTNPDYPNLPLSSKHRVPGHFLSMDPPDHTAMRRMVTSDFSATRVRRLRPKVDTVVSDLINTLVGGGASSGDLTATVAVPLPGAGTAEMFGVPEDQRSVFMDCARRLQIQDATTARRVAISGRTNRLLTKMIEAKADAPGNDILSRLARLRAGGALTTEQAVGIANLILVAGLETVAGLFSLTMLSLLRDESQRRLISESPRRWAGPAVNESLRYWTVIEQGVARVCTDEVEIGGQLIRKGDAVIVHLPTVNRDPSVFPCPDEFDMTRNPQGHLAFGHGVHHCLGSSVAQLQTELAVTALFERLPQLRLIQPEGPFEFLDDMLVYGLRELQVTWS</sequence>
<evidence type="ECO:0000313" key="5">
    <source>
        <dbReference type="Proteomes" id="UP000806528"/>
    </source>
</evidence>